<dbReference type="SUPFAM" id="SSF52540">
    <property type="entry name" value="P-loop containing nucleoside triphosphate hydrolases"/>
    <property type="match status" value="1"/>
</dbReference>
<dbReference type="InterPro" id="IPR019591">
    <property type="entry name" value="Mrp/NBP35_ATP-bd"/>
</dbReference>
<dbReference type="Proteomes" id="UP000070284">
    <property type="component" value="Unassembled WGS sequence"/>
</dbReference>
<sequence>MDPRTEIIKERLKEVDKLIPVASGKGGVGKSLIASTTALLISEKEYDVGLFDLDLHGPSAHVILGAQDYSFPEEKKGIIPPEVGNIKFMSTVYYSRDKPSPLRGDDISNALRELLAVTRWGDLDYLIVDMPPGIGNETLDTIQLMKKAKFLVATTPSKVALSTVKKLVQMLKELEVPIAGIIENMKTENSPDIKREIENLGVTYLGEIRFDRNLEKAIGKPRKILETSFAEDLKKALSSEF</sequence>
<dbReference type="GO" id="GO:0046872">
    <property type="term" value="F:metal ion binding"/>
    <property type="evidence" value="ECO:0007669"/>
    <property type="project" value="UniProtKB-KW"/>
</dbReference>
<dbReference type="GO" id="GO:0051539">
    <property type="term" value="F:4 iron, 4 sulfur cluster binding"/>
    <property type="evidence" value="ECO:0007669"/>
    <property type="project" value="TreeGrafter"/>
</dbReference>
<dbReference type="GO" id="GO:0016226">
    <property type="term" value="P:iron-sulfur cluster assembly"/>
    <property type="evidence" value="ECO:0007669"/>
    <property type="project" value="InterPro"/>
</dbReference>
<evidence type="ECO:0000313" key="7">
    <source>
        <dbReference type="Proteomes" id="UP000070284"/>
    </source>
</evidence>
<comment type="caution">
    <text evidence="6">The sequence shown here is derived from an EMBL/GenBank/DDBJ whole genome shotgun (WGS) entry which is preliminary data.</text>
</comment>
<dbReference type="PANTHER" id="PTHR42961:SF2">
    <property type="entry name" value="IRON-SULFUR PROTEIN NUBPL"/>
    <property type="match status" value="1"/>
</dbReference>
<evidence type="ECO:0000256" key="5">
    <source>
        <dbReference type="ARBA" id="ARBA00023014"/>
    </source>
</evidence>
<evidence type="ECO:0000256" key="4">
    <source>
        <dbReference type="ARBA" id="ARBA00023004"/>
    </source>
</evidence>
<reference evidence="6 7" key="1">
    <citation type="journal article" date="2016" name="Sci. Rep.">
        <title>Metabolic traits of an uncultured archaeal lineage -MSBL1- from brine pools of the Red Sea.</title>
        <authorList>
            <person name="Mwirichia R."/>
            <person name="Alam I."/>
            <person name="Rashid M."/>
            <person name="Vinu M."/>
            <person name="Ba-Alawi W."/>
            <person name="Anthony Kamau A."/>
            <person name="Kamanda Ngugi D."/>
            <person name="Goker M."/>
            <person name="Klenk H.P."/>
            <person name="Bajic V."/>
            <person name="Stingl U."/>
        </authorList>
    </citation>
    <scope>NUCLEOTIDE SEQUENCE [LARGE SCALE GENOMIC DNA]</scope>
    <source>
        <strain evidence="6">SCGC-AAA259E19</strain>
    </source>
</reference>
<keyword evidence="4" id="KW-0408">Iron</keyword>
<keyword evidence="5" id="KW-0411">Iron-sulfur</keyword>
<evidence type="ECO:0000256" key="2">
    <source>
        <dbReference type="ARBA" id="ARBA00022741"/>
    </source>
</evidence>
<dbReference type="InterPro" id="IPR044304">
    <property type="entry name" value="NUBPL-like"/>
</dbReference>
<keyword evidence="2" id="KW-0547">Nucleotide-binding</keyword>
<dbReference type="GO" id="GO:0005524">
    <property type="term" value="F:ATP binding"/>
    <property type="evidence" value="ECO:0007669"/>
    <property type="project" value="UniProtKB-KW"/>
</dbReference>
<evidence type="ECO:0000256" key="1">
    <source>
        <dbReference type="ARBA" id="ARBA00022723"/>
    </source>
</evidence>
<dbReference type="InterPro" id="IPR033756">
    <property type="entry name" value="YlxH/NBP35"/>
</dbReference>
<dbReference type="CDD" id="cd02037">
    <property type="entry name" value="Mrp_NBP35"/>
    <property type="match status" value="1"/>
</dbReference>
<organism evidence="6 7">
    <name type="scientific">candidate division MSBL1 archaeon SCGC-AAA259E19</name>
    <dbReference type="NCBI Taxonomy" id="1698264"/>
    <lineage>
        <taxon>Archaea</taxon>
        <taxon>Methanobacteriati</taxon>
        <taxon>Methanobacteriota</taxon>
        <taxon>candidate division MSBL1</taxon>
    </lineage>
</organism>
<dbReference type="Pfam" id="PF10609">
    <property type="entry name" value="ParA"/>
    <property type="match status" value="1"/>
</dbReference>
<proteinExistence type="predicted"/>
<evidence type="ECO:0000256" key="3">
    <source>
        <dbReference type="ARBA" id="ARBA00022840"/>
    </source>
</evidence>
<protein>
    <submittedName>
        <fullName evidence="6">ATP-binding protein</fullName>
    </submittedName>
</protein>
<name>A0A133UMJ3_9EURY</name>
<gene>
    <name evidence="6" type="ORF">AKJ65_01780</name>
</gene>
<dbReference type="EMBL" id="LHXO01000014">
    <property type="protein sequence ID" value="KXA95458.1"/>
    <property type="molecule type" value="Genomic_DNA"/>
</dbReference>
<dbReference type="AlphaFoldDB" id="A0A133UMJ3"/>
<dbReference type="Gene3D" id="3.40.50.300">
    <property type="entry name" value="P-loop containing nucleotide triphosphate hydrolases"/>
    <property type="match status" value="1"/>
</dbReference>
<evidence type="ECO:0000313" key="6">
    <source>
        <dbReference type="EMBL" id="KXA95458.1"/>
    </source>
</evidence>
<keyword evidence="1" id="KW-0479">Metal-binding</keyword>
<keyword evidence="7" id="KW-1185">Reference proteome</keyword>
<dbReference type="InterPro" id="IPR027417">
    <property type="entry name" value="P-loop_NTPase"/>
</dbReference>
<dbReference type="PANTHER" id="PTHR42961">
    <property type="entry name" value="IRON-SULFUR PROTEIN NUBPL"/>
    <property type="match status" value="1"/>
</dbReference>
<dbReference type="GO" id="GO:0140663">
    <property type="term" value="F:ATP-dependent FeS chaperone activity"/>
    <property type="evidence" value="ECO:0007669"/>
    <property type="project" value="InterPro"/>
</dbReference>
<keyword evidence="3 6" id="KW-0067">ATP-binding</keyword>
<accession>A0A133UMJ3</accession>